<dbReference type="RefSeq" id="WP_184716379.1">
    <property type="nucleotide sequence ID" value="NZ_JACHJP010000003.1"/>
</dbReference>
<sequence>MLRPALAIMAIVILVSGCTGEGNVSGPTITQEQALGRVEQLIKETASIITPKPRLDLYRPSLNVTPCLDPTDGGSEDRVVINRSYYLEGISQDRVLEVVKQVKQYWERQGHYIEGVSPNGLNISGRSKPDDFLLSLAPTGPENNIVLSLGVSSYCIWPNGTPEPSSSS</sequence>
<comment type="caution">
    <text evidence="1">The sequence shown here is derived from an EMBL/GenBank/DDBJ whole genome shotgun (WGS) entry which is preliminary data.</text>
</comment>
<name>A0A7W7QNC3_9ACTN</name>
<gene>
    <name evidence="1" type="ORF">FHS44_003868</name>
</gene>
<evidence type="ECO:0000313" key="1">
    <source>
        <dbReference type="EMBL" id="MBB4916780.1"/>
    </source>
</evidence>
<evidence type="ECO:0000313" key="2">
    <source>
        <dbReference type="Proteomes" id="UP000552644"/>
    </source>
</evidence>
<accession>A0A7W7QNC3</accession>
<evidence type="ECO:0008006" key="3">
    <source>
        <dbReference type="Google" id="ProtNLM"/>
    </source>
</evidence>
<protein>
    <recommendedName>
        <fullName evidence="3">Lipoprotein</fullName>
    </recommendedName>
</protein>
<reference evidence="1 2" key="1">
    <citation type="submission" date="2020-08" db="EMBL/GenBank/DDBJ databases">
        <title>Genomic Encyclopedia of Type Strains, Phase III (KMG-III): the genomes of soil and plant-associated and newly described type strains.</title>
        <authorList>
            <person name="Whitman W."/>
        </authorList>
    </citation>
    <scope>NUCLEOTIDE SEQUENCE [LARGE SCALE GENOMIC DNA]</scope>
    <source>
        <strain evidence="1 2">CECT 8840</strain>
    </source>
</reference>
<dbReference type="EMBL" id="JACHJP010000003">
    <property type="protein sequence ID" value="MBB4916780.1"/>
    <property type="molecule type" value="Genomic_DNA"/>
</dbReference>
<proteinExistence type="predicted"/>
<dbReference type="Proteomes" id="UP000552644">
    <property type="component" value="Unassembled WGS sequence"/>
</dbReference>
<organism evidence="1 2">
    <name type="scientific">Streptosporangium saharense</name>
    <dbReference type="NCBI Taxonomy" id="1706840"/>
    <lineage>
        <taxon>Bacteria</taxon>
        <taxon>Bacillati</taxon>
        <taxon>Actinomycetota</taxon>
        <taxon>Actinomycetes</taxon>
        <taxon>Streptosporangiales</taxon>
        <taxon>Streptosporangiaceae</taxon>
        <taxon>Streptosporangium</taxon>
    </lineage>
</organism>
<keyword evidence="2" id="KW-1185">Reference proteome</keyword>
<dbReference type="PROSITE" id="PS51257">
    <property type="entry name" value="PROKAR_LIPOPROTEIN"/>
    <property type="match status" value="1"/>
</dbReference>
<dbReference type="AlphaFoldDB" id="A0A7W7QNC3"/>